<dbReference type="PANTHER" id="PTHR30157">
    <property type="entry name" value="FERRIC REDUCTASE, NADPH-DEPENDENT"/>
    <property type="match status" value="1"/>
</dbReference>
<name>A0ABY9YVN0_9GAMM</name>
<dbReference type="EMBL" id="CP115541">
    <property type="protein sequence ID" value="WNH54485.1"/>
    <property type="molecule type" value="Genomic_DNA"/>
</dbReference>
<dbReference type="InterPro" id="IPR039374">
    <property type="entry name" value="SIP_fam"/>
</dbReference>
<proteinExistence type="inferred from homology"/>
<dbReference type="Proteomes" id="UP001302072">
    <property type="component" value="Chromosome"/>
</dbReference>
<protein>
    <submittedName>
        <fullName evidence="3">Siderophore-interacting protein</fullName>
    </submittedName>
</protein>
<dbReference type="InterPro" id="IPR017938">
    <property type="entry name" value="Riboflavin_synthase-like_b-brl"/>
</dbReference>
<feature type="domain" description="FAD-binding FR-type" evidence="2">
    <location>
        <begin position="13"/>
        <end position="136"/>
    </location>
</feature>
<dbReference type="PROSITE" id="PS51384">
    <property type="entry name" value="FAD_FR"/>
    <property type="match status" value="1"/>
</dbReference>
<dbReference type="RefSeq" id="WP_311193575.1">
    <property type="nucleotide sequence ID" value="NZ_CP115541.1"/>
</dbReference>
<dbReference type="InterPro" id="IPR017927">
    <property type="entry name" value="FAD-bd_FR_type"/>
</dbReference>
<organism evidence="3 4">
    <name type="scientific">Stenotrophomonas oahuensis</name>
    <dbReference type="NCBI Taxonomy" id="3003271"/>
    <lineage>
        <taxon>Bacteria</taxon>
        <taxon>Pseudomonadati</taxon>
        <taxon>Pseudomonadota</taxon>
        <taxon>Gammaproteobacteria</taxon>
        <taxon>Lysobacterales</taxon>
        <taxon>Lysobacteraceae</taxon>
        <taxon>Stenotrophomonas</taxon>
    </lineage>
</organism>
<dbReference type="Gene3D" id="2.40.30.10">
    <property type="entry name" value="Translation factors"/>
    <property type="match status" value="1"/>
</dbReference>
<dbReference type="Gene3D" id="3.40.50.80">
    <property type="entry name" value="Nucleotide-binding domain of ferredoxin-NADP reductase (FNR) module"/>
    <property type="match status" value="1"/>
</dbReference>
<dbReference type="Pfam" id="PF08021">
    <property type="entry name" value="FAD_binding_9"/>
    <property type="match status" value="1"/>
</dbReference>
<dbReference type="InterPro" id="IPR039261">
    <property type="entry name" value="FNR_nucleotide-bd"/>
</dbReference>
<dbReference type="PANTHER" id="PTHR30157:SF0">
    <property type="entry name" value="NADPH-DEPENDENT FERRIC-CHELATE REDUCTASE"/>
    <property type="match status" value="1"/>
</dbReference>
<keyword evidence="4" id="KW-1185">Reference proteome</keyword>
<sequence>MALHEHQLLRHTVKFRPLQVLRTEELTPSMRRVVVGGPALEGFDSPAPDDHVKLFFPNAAGEFVVPTMTEHGPRYPEGQEPSPARDYTPRWWDLEAGELAIDFVLHGDGVASRWASNAKPGDAIAVGGPRGSHITADDFDTYVLIGDETALPAIARWLEQLPEGARAQVYVEVPSAEDRQELPEDERIAVSWLERNWFDAATSTLLEDVFTDFEEPEGDTFYWIATESRRARMMRKYLEGHLGVPKEWIRSKGYWKAHGDEHEGD</sequence>
<evidence type="ECO:0000313" key="4">
    <source>
        <dbReference type="Proteomes" id="UP001302072"/>
    </source>
</evidence>
<dbReference type="InterPro" id="IPR013113">
    <property type="entry name" value="SIP_FAD-bd"/>
</dbReference>
<dbReference type="CDD" id="cd06193">
    <property type="entry name" value="siderophore_interacting"/>
    <property type="match status" value="1"/>
</dbReference>
<dbReference type="InterPro" id="IPR007037">
    <property type="entry name" value="SIP_rossman_dom"/>
</dbReference>
<reference evidence="3 4" key="1">
    <citation type="submission" date="2022-12" db="EMBL/GenBank/DDBJ databases">
        <title>Two new species, Stenotrophomonas aracearum and Stenotrophomonas oahuensis, isolated from Anthurium (Araceae family) in Hawaii.</title>
        <authorList>
            <person name="Chunag S.C."/>
            <person name="Dobhal S."/>
            <person name="Alvarez A."/>
            <person name="Arif M."/>
        </authorList>
    </citation>
    <scope>NUCLEOTIDE SEQUENCE [LARGE SCALE GENOMIC DNA]</scope>
    <source>
        <strain evidence="3 4">A5586</strain>
    </source>
</reference>
<dbReference type="Pfam" id="PF04954">
    <property type="entry name" value="SIP"/>
    <property type="match status" value="1"/>
</dbReference>
<evidence type="ECO:0000256" key="1">
    <source>
        <dbReference type="ARBA" id="ARBA00035644"/>
    </source>
</evidence>
<gene>
    <name evidence="3" type="ORF">PDM29_09485</name>
</gene>
<evidence type="ECO:0000313" key="3">
    <source>
        <dbReference type="EMBL" id="WNH54485.1"/>
    </source>
</evidence>
<comment type="similarity">
    <text evidence="1">Belongs to the SIP oxidoreductase family.</text>
</comment>
<evidence type="ECO:0000259" key="2">
    <source>
        <dbReference type="PROSITE" id="PS51384"/>
    </source>
</evidence>
<dbReference type="SUPFAM" id="SSF63380">
    <property type="entry name" value="Riboflavin synthase domain-like"/>
    <property type="match status" value="1"/>
</dbReference>
<accession>A0ABY9YVN0</accession>